<name>Q8FU82_COREF</name>
<keyword evidence="7 8" id="KW-0472">Membrane</keyword>
<evidence type="ECO:0000313" key="11">
    <source>
        <dbReference type="Proteomes" id="UP000001409"/>
    </source>
</evidence>
<dbReference type="Proteomes" id="UP000001409">
    <property type="component" value="Chromosome"/>
</dbReference>
<evidence type="ECO:0000256" key="4">
    <source>
        <dbReference type="ARBA" id="ARBA00022475"/>
    </source>
</evidence>
<organism evidence="10 11">
    <name type="scientific">Corynebacterium efficiens (strain DSM 44549 / YS-314 / AJ 12310 / JCM 11189 / NBRC 100395)</name>
    <dbReference type="NCBI Taxonomy" id="196164"/>
    <lineage>
        <taxon>Bacteria</taxon>
        <taxon>Bacillati</taxon>
        <taxon>Actinomycetota</taxon>
        <taxon>Actinomycetes</taxon>
        <taxon>Mycobacteriales</taxon>
        <taxon>Corynebacteriaceae</taxon>
        <taxon>Corynebacterium</taxon>
    </lineage>
</organism>
<reference evidence="10 11" key="1">
    <citation type="journal article" date="2003" name="Genome Res.">
        <title>Comparative complete genome sequence analysis of the amino acid replacements responsible for the thermostability of Corynebacterium efficiens.</title>
        <authorList>
            <person name="Nishio Y."/>
            <person name="Nakamura Y."/>
            <person name="Kawarabayasi Y."/>
            <person name="Usuda Y."/>
            <person name="Kimura E."/>
            <person name="Sugimoto S."/>
            <person name="Matsui K."/>
            <person name="Yamagishi A."/>
            <person name="Kikuchi H."/>
            <person name="Ikeo K."/>
            <person name="Gojobori T."/>
        </authorList>
    </citation>
    <scope>NUCLEOTIDE SEQUENCE [LARGE SCALE GENOMIC DNA]</scope>
    <source>
        <strain evidence="11">DSM 44549 / YS-314 / AJ 12310 / JCM 11189 / NBRC 100395</strain>
    </source>
</reference>
<evidence type="ECO:0000256" key="3">
    <source>
        <dbReference type="ARBA" id="ARBA00022448"/>
    </source>
</evidence>
<dbReference type="PANTHER" id="PTHR30269:SF0">
    <property type="entry name" value="MEMBRANE TRANSPORTER PROTEIN YFCA-RELATED"/>
    <property type="match status" value="1"/>
</dbReference>
<evidence type="ECO:0000313" key="10">
    <source>
        <dbReference type="EMBL" id="BAC16949.1"/>
    </source>
</evidence>
<protein>
    <recommendedName>
        <fullName evidence="8">Probable membrane transporter protein</fullName>
    </recommendedName>
</protein>
<feature type="transmembrane region" description="Helical" evidence="8">
    <location>
        <begin position="140"/>
        <end position="158"/>
    </location>
</feature>
<keyword evidence="5 8" id="KW-0812">Transmembrane</keyword>
<keyword evidence="3" id="KW-0813">Transport</keyword>
<dbReference type="EMBL" id="BA000035">
    <property type="protein sequence ID" value="BAC16949.1"/>
    <property type="molecule type" value="Genomic_DNA"/>
</dbReference>
<dbReference type="KEGG" id="cef:CE0139"/>
<comment type="similarity">
    <text evidence="2 8">Belongs to the 4-toluene sulfonate uptake permease (TSUP) (TC 2.A.102) family.</text>
</comment>
<keyword evidence="4 8" id="KW-1003">Cell membrane</keyword>
<evidence type="ECO:0000256" key="2">
    <source>
        <dbReference type="ARBA" id="ARBA00009142"/>
    </source>
</evidence>
<feature type="transmembrane region" description="Helical" evidence="8">
    <location>
        <begin position="72"/>
        <end position="102"/>
    </location>
</feature>
<dbReference type="PANTHER" id="PTHR30269">
    <property type="entry name" value="TRANSMEMBRANE PROTEIN YFCA"/>
    <property type="match status" value="1"/>
</dbReference>
<dbReference type="HOGENOM" id="CLU_045498_2_0_11"/>
<comment type="subcellular location">
    <subcellularLocation>
        <location evidence="1 8">Cell membrane</location>
        <topology evidence="1 8">Multi-pass membrane protein</topology>
    </subcellularLocation>
</comment>
<evidence type="ECO:0000256" key="7">
    <source>
        <dbReference type="ARBA" id="ARBA00023136"/>
    </source>
</evidence>
<keyword evidence="11" id="KW-1185">Reference proteome</keyword>
<dbReference type="STRING" id="196164.gene:10740529"/>
<dbReference type="Pfam" id="PF01925">
    <property type="entry name" value="TauE"/>
    <property type="match status" value="1"/>
</dbReference>
<accession>Q8FU82</accession>
<dbReference type="InterPro" id="IPR002781">
    <property type="entry name" value="TM_pro_TauE-like"/>
</dbReference>
<evidence type="ECO:0000256" key="6">
    <source>
        <dbReference type="ARBA" id="ARBA00022989"/>
    </source>
</evidence>
<sequence length="321" mass="33496">MAFTVAAGSAHPGWEIRGEGSVVKQASSSAPRRAPPRRNPPRSVKSMLILFPFIRMWRVWGMGVDLAAGGWAVLIAGAAVAGWIDAVIGGGGLVLIPLILAVMPQLAPVTALAVNKVAAVTGTASAAVTMVRRVRPPLKLLAIYVPVALVCSGLGALAASSLDKQVMRPLIIVLMLVVGVFVAFRPSFGTGESRDLPTGWRLWMAIGAVGLIAGYDGIFGPGTGMFLIMAFTALLSQNFLTSAAMAKVVNTSTNVGALIVFITGGHVWWQLALVLAVANVVGAQLGARTVLGGGTRLIRYALLTLVVVMCAYLGWQQYQGI</sequence>
<feature type="transmembrane region" description="Helical" evidence="8">
    <location>
        <begin position="170"/>
        <end position="188"/>
    </location>
</feature>
<evidence type="ECO:0000256" key="5">
    <source>
        <dbReference type="ARBA" id="ARBA00022692"/>
    </source>
</evidence>
<proteinExistence type="inferred from homology"/>
<feature type="region of interest" description="Disordered" evidence="9">
    <location>
        <begin position="20"/>
        <end position="40"/>
    </location>
</feature>
<evidence type="ECO:0000256" key="9">
    <source>
        <dbReference type="SAM" id="MobiDB-lite"/>
    </source>
</evidence>
<evidence type="ECO:0000256" key="1">
    <source>
        <dbReference type="ARBA" id="ARBA00004651"/>
    </source>
</evidence>
<dbReference type="eggNOG" id="COG0730">
    <property type="taxonomic scope" value="Bacteria"/>
</dbReference>
<feature type="transmembrane region" description="Helical" evidence="8">
    <location>
        <begin position="266"/>
        <end position="285"/>
    </location>
</feature>
<keyword evidence="6 8" id="KW-1133">Transmembrane helix</keyword>
<dbReference type="InterPro" id="IPR052017">
    <property type="entry name" value="TSUP"/>
</dbReference>
<feature type="transmembrane region" description="Helical" evidence="8">
    <location>
        <begin position="200"/>
        <end position="219"/>
    </location>
</feature>
<feature type="transmembrane region" description="Helical" evidence="8">
    <location>
        <begin position="297"/>
        <end position="315"/>
    </location>
</feature>
<dbReference type="GO" id="GO:0005886">
    <property type="term" value="C:plasma membrane"/>
    <property type="evidence" value="ECO:0007669"/>
    <property type="project" value="UniProtKB-SubCell"/>
</dbReference>
<dbReference type="AlphaFoldDB" id="Q8FU82"/>
<evidence type="ECO:0000256" key="8">
    <source>
        <dbReference type="RuleBase" id="RU363041"/>
    </source>
</evidence>